<dbReference type="Proteomes" id="UP000053555">
    <property type="component" value="Unassembled WGS sequence"/>
</dbReference>
<accession>A0A0B2PSZ2</accession>
<evidence type="ECO:0000256" key="1">
    <source>
        <dbReference type="SAM" id="MobiDB-lite"/>
    </source>
</evidence>
<proteinExistence type="predicted"/>
<dbReference type="AlphaFoldDB" id="A0A0B2PSZ2"/>
<protein>
    <submittedName>
        <fullName evidence="2">Putative E3 ubiquitin-protein ligase ARI7</fullName>
    </submittedName>
</protein>
<sequence length="144" mass="16255">MKHQVKQLFLFPEAGDFIIECRRVLKWTYAYGFYLPEHKHAKKQFFDRIWSGETSSKEFNDFLTKLAGLTSVTRNYFENLVRALENGLSDEGSNGAAFGKATTSKDAAGSSKGRSGRGKGTFQSNMSNKMNDDNHTKIIKIECI</sequence>
<feature type="region of interest" description="Disordered" evidence="1">
    <location>
        <begin position="88"/>
        <end position="131"/>
    </location>
</feature>
<organism evidence="2">
    <name type="scientific">Glycine soja</name>
    <name type="common">Wild soybean</name>
    <dbReference type="NCBI Taxonomy" id="3848"/>
    <lineage>
        <taxon>Eukaryota</taxon>
        <taxon>Viridiplantae</taxon>
        <taxon>Streptophyta</taxon>
        <taxon>Embryophyta</taxon>
        <taxon>Tracheophyta</taxon>
        <taxon>Spermatophyta</taxon>
        <taxon>Magnoliopsida</taxon>
        <taxon>eudicotyledons</taxon>
        <taxon>Gunneridae</taxon>
        <taxon>Pentapetalae</taxon>
        <taxon>rosids</taxon>
        <taxon>fabids</taxon>
        <taxon>Fabales</taxon>
        <taxon>Fabaceae</taxon>
        <taxon>Papilionoideae</taxon>
        <taxon>50 kb inversion clade</taxon>
        <taxon>NPAAA clade</taxon>
        <taxon>indigoferoid/millettioid clade</taxon>
        <taxon>Phaseoleae</taxon>
        <taxon>Glycine</taxon>
        <taxon>Glycine subgen. Soja</taxon>
    </lineage>
</organism>
<dbReference type="Gene3D" id="1.20.120.1750">
    <property type="match status" value="1"/>
</dbReference>
<evidence type="ECO:0000313" key="2">
    <source>
        <dbReference type="EMBL" id="KHN12491.1"/>
    </source>
</evidence>
<name>A0A0B2PSZ2_GLYSO</name>
<gene>
    <name evidence="2" type="ORF">glysoja_027877</name>
</gene>
<dbReference type="EMBL" id="KN663078">
    <property type="protein sequence ID" value="KHN12491.1"/>
    <property type="molecule type" value="Genomic_DNA"/>
</dbReference>
<reference evidence="2" key="1">
    <citation type="submission" date="2014-07" db="EMBL/GenBank/DDBJ databases">
        <title>Identification of a novel salt tolerance gene in wild soybean by whole-genome sequencing.</title>
        <authorList>
            <person name="Lam H.-M."/>
            <person name="Qi X."/>
            <person name="Li M.-W."/>
            <person name="Liu X."/>
            <person name="Xie M."/>
            <person name="Ni M."/>
            <person name="Xu X."/>
        </authorList>
    </citation>
    <scope>NUCLEOTIDE SEQUENCE [LARGE SCALE GENOMIC DNA]</scope>
    <source>
        <tissue evidence="2">Root</tissue>
    </source>
</reference>